<evidence type="ECO:0000256" key="1">
    <source>
        <dbReference type="SAM" id="MobiDB-lite"/>
    </source>
</evidence>
<sequence length="789" mass="91436">MKRFVKNYEDKEPMTFEEYEAVSLKFPCPIRYTRISDVCTGMDIPKNNITVMRSDIGERLKDFSIEKSEAQIIRQWLVNNNYDISVYELTYGCIPTSFVPEMQFVITKFIEDRYPTTPVLVDGELELLCMTYWRYFSSDLIKYCEKTPRKLSKMILCDIVKKLLKIKRIKHTDTSKINEKNKDVFLPKLLCAVNIGDSDHVTIGSLCILKMLLTTFLTRYKIPKTTVSIINGIFMSLKVEHILTGNTFNKVIKAQDMVLRWFIETCNFHRIGISAINLPPSIFVNLLKTPTSEKADQIAVFNKSDVFEIFKLYFSKPSDVSLELCVAVDNMFMLIVVWFSNYLCLTGLLSLSLFGKFNQTILPQFLQHVNRYGIEHYQNSMITANYSTRIKNKFAEAVCKNVSRLSKTEGNINRPKKKISFEQPILDTLMDFGHKFLNYAVSPVAVKRTESSIPSKSWSNPFIMAIRKFETDCVLTNRNIALHDKFIECTSDSLYGSKKKTFRLINAKYYEYGNIERLKKRKIESLTTTTNSDANGLITTLAKSYNDDTEDGEDYGDNDNDDDDDDDDDDCDDDYDPDDDDELPIGEQNLLFEDLKLNYSDEFNDNRMEKLTRKRIKKKILSTAVVSLMSKCPSKILNNMHLLRRLEKKKMIEPYKISKTDKYLILNQIKTFGVISNTDTLTPHENKKNKCKLCRTNFTIPGFENLLINENTAVDCCLSCVLQLHNILQNKSNDVTFEIVQNHLVQKVKNKDLTRLENFEEIDFSIDFTKLKNKKYIPSYNRLESTYGK</sequence>
<accession>A0AAV0XZ17</accession>
<comment type="caution">
    <text evidence="2">The sequence shown here is derived from an EMBL/GenBank/DDBJ whole genome shotgun (WGS) entry which is preliminary data.</text>
</comment>
<name>A0AAV0XZ17_9HEMI</name>
<organism evidence="2 3">
    <name type="scientific">Macrosiphum euphorbiae</name>
    <name type="common">potato aphid</name>
    <dbReference type="NCBI Taxonomy" id="13131"/>
    <lineage>
        <taxon>Eukaryota</taxon>
        <taxon>Metazoa</taxon>
        <taxon>Ecdysozoa</taxon>
        <taxon>Arthropoda</taxon>
        <taxon>Hexapoda</taxon>
        <taxon>Insecta</taxon>
        <taxon>Pterygota</taxon>
        <taxon>Neoptera</taxon>
        <taxon>Paraneoptera</taxon>
        <taxon>Hemiptera</taxon>
        <taxon>Sternorrhyncha</taxon>
        <taxon>Aphidomorpha</taxon>
        <taxon>Aphidoidea</taxon>
        <taxon>Aphididae</taxon>
        <taxon>Macrosiphini</taxon>
        <taxon>Macrosiphum</taxon>
    </lineage>
</organism>
<reference evidence="2 3" key="1">
    <citation type="submission" date="2023-01" db="EMBL/GenBank/DDBJ databases">
        <authorList>
            <person name="Whitehead M."/>
        </authorList>
    </citation>
    <scope>NUCLEOTIDE SEQUENCE [LARGE SCALE GENOMIC DNA]</scope>
</reference>
<feature type="region of interest" description="Disordered" evidence="1">
    <location>
        <begin position="546"/>
        <end position="584"/>
    </location>
</feature>
<dbReference type="EMBL" id="CARXXK010001137">
    <property type="protein sequence ID" value="CAI6373904.1"/>
    <property type="molecule type" value="Genomic_DNA"/>
</dbReference>
<dbReference type="AlphaFoldDB" id="A0AAV0XZ17"/>
<dbReference type="SUPFAM" id="SSF48371">
    <property type="entry name" value="ARM repeat"/>
    <property type="match status" value="1"/>
</dbReference>
<evidence type="ECO:0000313" key="3">
    <source>
        <dbReference type="Proteomes" id="UP001160148"/>
    </source>
</evidence>
<evidence type="ECO:0000313" key="2">
    <source>
        <dbReference type="EMBL" id="CAI6373904.1"/>
    </source>
</evidence>
<feature type="compositionally biased region" description="Acidic residues" evidence="1">
    <location>
        <begin position="547"/>
        <end position="584"/>
    </location>
</feature>
<proteinExistence type="predicted"/>
<dbReference type="Proteomes" id="UP001160148">
    <property type="component" value="Unassembled WGS sequence"/>
</dbReference>
<protein>
    <submittedName>
        <fullName evidence="2">Uncharacterized protein</fullName>
    </submittedName>
</protein>
<keyword evidence="3" id="KW-1185">Reference proteome</keyword>
<dbReference type="InterPro" id="IPR016024">
    <property type="entry name" value="ARM-type_fold"/>
</dbReference>
<gene>
    <name evidence="2" type="ORF">MEUPH1_LOCUS27592</name>
</gene>